<dbReference type="SMART" id="SM00091">
    <property type="entry name" value="PAS"/>
    <property type="match status" value="2"/>
</dbReference>
<accession>A0ABM8TTY1</accession>
<dbReference type="SMART" id="SM00086">
    <property type="entry name" value="PAC"/>
    <property type="match status" value="1"/>
</dbReference>
<dbReference type="PROSITE" id="PS50113">
    <property type="entry name" value="PAC"/>
    <property type="match status" value="1"/>
</dbReference>
<sequence length="328" mass="36857">MTENSFAFRLKELLEHKKLTLQTVANALDVSRPAVHKWTKGGEIDYEKLRKLAAFLGVNWIWLRYGEQARQEAETSSAVEIPMTDMRRRYTAEIMESEARMKLAQEGARIVTWEWNLITDGVTYSSNVEAVYGWRIVSNENFWKHVHADDVPMMNAAYEESLRTGKAHEFDFRLYQPDGSIRWISSRATPVRELDGRIVKIVGISMDNTARKLAEQSLRDQQARFRAVFALTSEGMALLDGELRCESVNAALAEMIGCDAGALLGGGLAERLADGGARLRKMTRARPQAKFDTELQRADGSGLAVMVRATLERSEDSASYYALAIRAA</sequence>
<dbReference type="InterPro" id="IPR000014">
    <property type="entry name" value="PAS"/>
</dbReference>
<name>A0ABM8TTY1_9BURK</name>
<reference evidence="8 9" key="1">
    <citation type="submission" date="2021-03" db="EMBL/GenBank/DDBJ databases">
        <authorList>
            <person name="Peeters C."/>
        </authorList>
    </citation>
    <scope>NUCLEOTIDE SEQUENCE [LARGE SCALE GENOMIC DNA]</scope>
    <source>
        <strain evidence="8 9">LMG 26411</strain>
    </source>
</reference>
<dbReference type="SUPFAM" id="SSF47413">
    <property type="entry name" value="lambda repressor-like DNA-binding domains"/>
    <property type="match status" value="1"/>
</dbReference>
<keyword evidence="4" id="KW-0808">Transferase</keyword>
<gene>
    <name evidence="8" type="ORF">LMG26411_07115</name>
</gene>
<dbReference type="Pfam" id="PF13188">
    <property type="entry name" value="PAS_8"/>
    <property type="match status" value="1"/>
</dbReference>
<dbReference type="InterPro" id="IPR010982">
    <property type="entry name" value="Lambda_DNA-bd_dom_sf"/>
</dbReference>
<dbReference type="Pfam" id="PF01381">
    <property type="entry name" value="HTH_3"/>
    <property type="match status" value="1"/>
</dbReference>
<dbReference type="Proteomes" id="UP000672657">
    <property type="component" value="Unassembled WGS sequence"/>
</dbReference>
<dbReference type="PANTHER" id="PTHR43304">
    <property type="entry name" value="PHYTOCHROME-LIKE PROTEIN CPH1"/>
    <property type="match status" value="1"/>
</dbReference>
<evidence type="ECO:0000256" key="3">
    <source>
        <dbReference type="ARBA" id="ARBA00022553"/>
    </source>
</evidence>
<evidence type="ECO:0000313" key="9">
    <source>
        <dbReference type="Proteomes" id="UP000672657"/>
    </source>
</evidence>
<feature type="domain" description="PAC" evidence="6">
    <location>
        <begin position="168"/>
        <end position="220"/>
    </location>
</feature>
<dbReference type="Pfam" id="PF08447">
    <property type="entry name" value="PAS_3"/>
    <property type="match status" value="1"/>
</dbReference>
<dbReference type="InterPro" id="IPR013655">
    <property type="entry name" value="PAS_fold_3"/>
</dbReference>
<dbReference type="RefSeq" id="WP_211957885.1">
    <property type="nucleotide sequence ID" value="NZ_CAJPVI010000068.1"/>
</dbReference>
<dbReference type="PROSITE" id="PS50943">
    <property type="entry name" value="HTH_CROC1"/>
    <property type="match status" value="1"/>
</dbReference>
<keyword evidence="3" id="KW-0597">Phosphoprotein</keyword>
<dbReference type="InterPro" id="IPR052162">
    <property type="entry name" value="Sensor_kinase/Photoreceptor"/>
</dbReference>
<dbReference type="CDD" id="cd00093">
    <property type="entry name" value="HTH_XRE"/>
    <property type="match status" value="1"/>
</dbReference>
<evidence type="ECO:0000256" key="5">
    <source>
        <dbReference type="ARBA" id="ARBA00022777"/>
    </source>
</evidence>
<dbReference type="Gene3D" id="1.10.260.40">
    <property type="entry name" value="lambda repressor-like DNA-binding domains"/>
    <property type="match status" value="1"/>
</dbReference>
<dbReference type="InterPro" id="IPR001610">
    <property type="entry name" value="PAC"/>
</dbReference>
<protein>
    <recommendedName>
        <fullName evidence="2">histidine kinase</fullName>
        <ecNumber evidence="2">2.7.13.3</ecNumber>
    </recommendedName>
</protein>
<dbReference type="SMART" id="SM00530">
    <property type="entry name" value="HTH_XRE"/>
    <property type="match status" value="1"/>
</dbReference>
<dbReference type="EMBL" id="CAJPVI010000068">
    <property type="protein sequence ID" value="CAG2159958.1"/>
    <property type="molecule type" value="Genomic_DNA"/>
</dbReference>
<evidence type="ECO:0000256" key="4">
    <source>
        <dbReference type="ARBA" id="ARBA00022679"/>
    </source>
</evidence>
<evidence type="ECO:0000256" key="2">
    <source>
        <dbReference type="ARBA" id="ARBA00012438"/>
    </source>
</evidence>
<dbReference type="EC" id="2.7.13.3" evidence="2"/>
<evidence type="ECO:0000259" key="7">
    <source>
        <dbReference type="PROSITE" id="PS50943"/>
    </source>
</evidence>
<organism evidence="8 9">
    <name type="scientific">Cupriavidus numazuensis</name>
    <dbReference type="NCBI Taxonomy" id="221992"/>
    <lineage>
        <taxon>Bacteria</taxon>
        <taxon>Pseudomonadati</taxon>
        <taxon>Pseudomonadota</taxon>
        <taxon>Betaproteobacteria</taxon>
        <taxon>Burkholderiales</taxon>
        <taxon>Burkholderiaceae</taxon>
        <taxon>Cupriavidus</taxon>
    </lineage>
</organism>
<keyword evidence="5" id="KW-0418">Kinase</keyword>
<proteinExistence type="predicted"/>
<dbReference type="InterPro" id="IPR000700">
    <property type="entry name" value="PAS-assoc_C"/>
</dbReference>
<evidence type="ECO:0000256" key="1">
    <source>
        <dbReference type="ARBA" id="ARBA00000085"/>
    </source>
</evidence>
<dbReference type="InterPro" id="IPR001387">
    <property type="entry name" value="Cro/C1-type_HTH"/>
</dbReference>
<dbReference type="CDD" id="cd00130">
    <property type="entry name" value="PAS"/>
    <property type="match status" value="1"/>
</dbReference>
<feature type="domain" description="HTH cro/C1-type" evidence="7">
    <location>
        <begin position="10"/>
        <end position="63"/>
    </location>
</feature>
<dbReference type="PANTHER" id="PTHR43304:SF1">
    <property type="entry name" value="PAC DOMAIN-CONTAINING PROTEIN"/>
    <property type="match status" value="1"/>
</dbReference>
<dbReference type="NCBIfam" id="TIGR00229">
    <property type="entry name" value="sensory_box"/>
    <property type="match status" value="1"/>
</dbReference>
<dbReference type="Gene3D" id="2.10.70.100">
    <property type="match status" value="1"/>
</dbReference>
<keyword evidence="9" id="KW-1185">Reference proteome</keyword>
<comment type="caution">
    <text evidence="8">The sequence shown here is derived from an EMBL/GenBank/DDBJ whole genome shotgun (WGS) entry which is preliminary data.</text>
</comment>
<evidence type="ECO:0000259" key="6">
    <source>
        <dbReference type="PROSITE" id="PS50113"/>
    </source>
</evidence>
<dbReference type="Gene3D" id="3.30.450.20">
    <property type="entry name" value="PAS domain"/>
    <property type="match status" value="2"/>
</dbReference>
<evidence type="ECO:0000313" key="8">
    <source>
        <dbReference type="EMBL" id="CAG2159958.1"/>
    </source>
</evidence>
<dbReference type="SUPFAM" id="SSF55785">
    <property type="entry name" value="PYP-like sensor domain (PAS domain)"/>
    <property type="match status" value="2"/>
</dbReference>
<dbReference type="InterPro" id="IPR035965">
    <property type="entry name" value="PAS-like_dom_sf"/>
</dbReference>
<comment type="catalytic activity">
    <reaction evidence="1">
        <text>ATP + protein L-histidine = ADP + protein N-phospho-L-histidine.</text>
        <dbReference type="EC" id="2.7.13.3"/>
    </reaction>
</comment>